<dbReference type="PANTHER" id="PTHR48052">
    <property type="entry name" value="UNNAMED PRODUCT"/>
    <property type="match status" value="1"/>
</dbReference>
<dbReference type="EMBL" id="CM008973">
    <property type="protein sequence ID" value="PNW74953.1"/>
    <property type="molecule type" value="Genomic_DNA"/>
</dbReference>
<dbReference type="ExpressionAtlas" id="A0A2K3D337">
    <property type="expression patterns" value="baseline and differential"/>
</dbReference>
<feature type="region of interest" description="Disordered" evidence="13">
    <location>
        <begin position="1091"/>
        <end position="1123"/>
    </location>
</feature>
<dbReference type="GO" id="GO:0012505">
    <property type="term" value="C:endomembrane system"/>
    <property type="evidence" value="ECO:0007669"/>
    <property type="project" value="UniProtKB-SubCell"/>
</dbReference>
<dbReference type="Pfam" id="PF00560">
    <property type="entry name" value="LRR_1"/>
    <property type="match status" value="3"/>
</dbReference>
<dbReference type="GO" id="GO:0005886">
    <property type="term" value="C:plasma membrane"/>
    <property type="evidence" value="ECO:0007669"/>
    <property type="project" value="UniProtKB-SubCell"/>
</dbReference>
<dbReference type="FunFam" id="3.80.10.10:FF:000129">
    <property type="entry name" value="Leucine-rich repeat receptor-like kinase"/>
    <property type="match status" value="1"/>
</dbReference>
<feature type="compositionally biased region" description="Low complexity" evidence="13">
    <location>
        <begin position="986"/>
        <end position="996"/>
    </location>
</feature>
<feature type="domain" description="Leucine-rich repeat-containing N-terminal plant-type" evidence="15">
    <location>
        <begin position="381"/>
        <end position="422"/>
    </location>
</feature>
<dbReference type="SMART" id="SM00369">
    <property type="entry name" value="LRR_TYP"/>
    <property type="match status" value="9"/>
</dbReference>
<evidence type="ECO:0000256" key="11">
    <source>
        <dbReference type="ARBA" id="ARBA00023180"/>
    </source>
</evidence>
<evidence type="ECO:0000256" key="2">
    <source>
        <dbReference type="ARBA" id="ARBA00004430"/>
    </source>
</evidence>
<dbReference type="Gramene" id="PNW74953">
    <property type="protein sequence ID" value="PNW74953"/>
    <property type="gene ID" value="CHLRE_12g502901v5"/>
</dbReference>
<dbReference type="InParanoid" id="A0A2K3D337"/>
<dbReference type="RefSeq" id="XP_042918250.1">
    <property type="nucleotide sequence ID" value="XM_043068118.1"/>
</dbReference>
<dbReference type="GeneID" id="5716417"/>
<keyword evidence="4" id="KW-0433">Leucine-rich repeat</keyword>
<proteinExistence type="predicted"/>
<evidence type="ECO:0000256" key="9">
    <source>
        <dbReference type="ARBA" id="ARBA00023136"/>
    </source>
</evidence>
<evidence type="ECO:0000256" key="3">
    <source>
        <dbReference type="ARBA" id="ARBA00022475"/>
    </source>
</evidence>
<evidence type="ECO:0000256" key="6">
    <source>
        <dbReference type="ARBA" id="ARBA00022729"/>
    </source>
</evidence>
<dbReference type="Proteomes" id="UP000006906">
    <property type="component" value="Chromosome 12"/>
</dbReference>
<feature type="region of interest" description="Disordered" evidence="13">
    <location>
        <begin position="874"/>
        <end position="927"/>
    </location>
</feature>
<feature type="chain" id="PRO_5014416276" description="Leucine-rich repeat-containing N-terminal plant-type domain-containing protein" evidence="14">
    <location>
        <begin position="18"/>
        <end position="1316"/>
    </location>
</feature>
<evidence type="ECO:0000256" key="4">
    <source>
        <dbReference type="ARBA" id="ARBA00022614"/>
    </source>
</evidence>
<evidence type="ECO:0000259" key="15">
    <source>
        <dbReference type="Pfam" id="PF08263"/>
    </source>
</evidence>
<evidence type="ECO:0000256" key="5">
    <source>
        <dbReference type="ARBA" id="ARBA00022692"/>
    </source>
</evidence>
<sequence>MAAILMLLANTAVEAAGQSTQEEILVTVRRQLEGSEPSEGLLPAASGSACFWAGVACDPLGAVTSLDFSSQGLSGTLPAQLAGLAGLQSLLLTNNSIGGMLPVEWSSLMDLEVLALDTNAITGSLPAMWAALGSLRELRLRNNRLSGGGLPAAWGGGLGALQVLDLSDNPHLGQGMGRLGAAVVPSTGDSGAGAQLPGSWGRLTFLRSLLLRNTGLAGTLPPDLATLRRLVRLDLSSNSFGGTLPAAWAPGSSPVRGAGSSGAGGLTALRQVDLSSNRLWGTLPADWSSFASLQYLSLAGNALSGTVPEAWGAQRGLAALLLSSNAALCGPVPGVIQPMLLAATANATVSCGNCTSSAQETSALAAAINGTQLLRSCTWLQEGSLLLSLRHSMSGPSSTLAEWAEGTDPCGVSNAWEGVLCDSVAHTVTGLDLSDKGLSGTLPPQLALLSGLGRLVLDGNSITGTLPSGWSQLAALSYISVRRNSLAGGLPECWSALSALSYLDLSHNGLRGPLPPAWGTGLPRIAHINLDGNSLNGTLPSVWGSGASASTEPAAAGTGTVANGSSPVGLVTLVTLHADSNSLSGSLPAAWSRLRQLQELSLKDNLLTGPVPHEWADPGGMSSLRYLGLSSNAGMCGPAPAANPTTATAAAANNTGGNVIYKLNSSSTNNATGISNTNSSTSTGSAVFQLEADYTQLGAACPPQARSGGGGAVAAGAQLWIAAGAGSIGTLVLVGVIAAAASAVNRRRAAVAGSTDAAAKHGSIAAAVAARRRASTGGGADSIHSLVPGSPRAPAGSPRCASMTSPSGRAGSYGGIHGLTGGAMRPLESPQSFLVAQRLRSAPSPSAMLHATTGSCSAAASAARQLYGGAALGAASDGDDGGGRKARSHALQQQYRPRISHLAPNRASGAPATAQQRGMDGGGASLTAADAHLSPWRTSAAAAAVNGSGGRLRAPADDGSGLQFGLSPTRSQQQPRSPLNTPPLSPLSAPCAPSTASGAPLPALHPVLDALPTVQPRLESFGWLWGGTAGAAAGRAAAAATGDEHVQARSGLLSTRTVAAVSSFTRIVGGFLPRRSSAGGGMPTGFTNPGAAGGVMNGSPRPQHSPGVQPGNGACGEAGGSPDEDMAAAAELYQAMALADQQGAKEAARSGASTPHGVAAIRSPRLSTNPLFAGPGTDADYGNTAGGGTLHQQSDPAITASGGEHEQLQQPNTQAQRKLRVSAGLGEDDSDLEQQSPGNHAAAGDMNGAAHMLAAPTFMFRPAEGLAAVTACDQGPGHAAGGAAAHGGVSVLKNEAAAATFSMNSPRLGMPPMPQR</sequence>
<keyword evidence="7" id="KW-0677">Repeat</keyword>
<feature type="region of interest" description="Disordered" evidence="13">
    <location>
        <begin position="1144"/>
        <end position="1197"/>
    </location>
</feature>
<keyword evidence="17" id="KW-1185">Reference proteome</keyword>
<evidence type="ECO:0000256" key="13">
    <source>
        <dbReference type="SAM" id="MobiDB-lite"/>
    </source>
</evidence>
<dbReference type="PANTHER" id="PTHR48052:SF66">
    <property type="entry name" value="OS02G0610000 PROTEIN"/>
    <property type="match status" value="1"/>
</dbReference>
<dbReference type="STRING" id="3055.A0A2K3D337"/>
<dbReference type="InterPro" id="IPR001611">
    <property type="entry name" value="Leu-rich_rpt"/>
</dbReference>
<evidence type="ECO:0000313" key="16">
    <source>
        <dbReference type="EMBL" id="PNW74953.1"/>
    </source>
</evidence>
<evidence type="ECO:0000256" key="1">
    <source>
        <dbReference type="ARBA" id="ARBA00004236"/>
    </source>
</evidence>
<feature type="region of interest" description="Disordered" evidence="13">
    <location>
        <begin position="948"/>
        <end position="996"/>
    </location>
</feature>
<dbReference type="InterPro" id="IPR013210">
    <property type="entry name" value="LRR_N_plant-typ"/>
</dbReference>
<dbReference type="KEGG" id="cre:CHLRE_12g502901v5"/>
<dbReference type="SUPFAM" id="SSF52058">
    <property type="entry name" value="L domain-like"/>
    <property type="match status" value="2"/>
</dbReference>
<keyword evidence="11" id="KW-0325">Glycoprotein</keyword>
<gene>
    <name evidence="16" type="ORF">CHLRE_12g502901v5</name>
</gene>
<dbReference type="Gene3D" id="3.80.10.10">
    <property type="entry name" value="Ribonuclease Inhibitor"/>
    <property type="match status" value="4"/>
</dbReference>
<dbReference type="InterPro" id="IPR032675">
    <property type="entry name" value="LRR_dom_sf"/>
</dbReference>
<evidence type="ECO:0000256" key="10">
    <source>
        <dbReference type="ARBA" id="ARBA00023170"/>
    </source>
</evidence>
<evidence type="ECO:0000256" key="12">
    <source>
        <dbReference type="ARBA" id="ARBA00037847"/>
    </source>
</evidence>
<keyword evidence="8" id="KW-1133">Transmembrane helix</keyword>
<dbReference type="Pfam" id="PF08263">
    <property type="entry name" value="LRRNT_2"/>
    <property type="match status" value="2"/>
</dbReference>
<name>A0A2K3D337_CHLRE</name>
<dbReference type="OrthoDB" id="1934521at2759"/>
<keyword evidence="6 14" id="KW-0732">Signal</keyword>
<keyword evidence="3" id="KW-1003">Cell membrane</keyword>
<comment type="subcellular location">
    <subcellularLocation>
        <location evidence="1">Cell membrane</location>
    </subcellularLocation>
    <subcellularLocation>
        <location evidence="2">Cytoplasm</location>
        <location evidence="2">Cytoskeleton</location>
        <location evidence="2">Cilium axoneme</location>
    </subcellularLocation>
    <subcellularLocation>
        <location evidence="12">Endomembrane system</location>
        <topology evidence="12">Single-pass membrane protein</topology>
    </subcellularLocation>
</comment>
<keyword evidence="10" id="KW-0675">Receptor</keyword>
<dbReference type="InterPro" id="IPR003591">
    <property type="entry name" value="Leu-rich_rpt_typical-subtyp"/>
</dbReference>
<evidence type="ECO:0000256" key="8">
    <source>
        <dbReference type="ARBA" id="ARBA00022989"/>
    </source>
</evidence>
<dbReference type="GO" id="GO:0005930">
    <property type="term" value="C:axoneme"/>
    <property type="evidence" value="ECO:0007669"/>
    <property type="project" value="UniProtKB-SubCell"/>
</dbReference>
<organism evidence="16 17">
    <name type="scientific">Chlamydomonas reinhardtii</name>
    <name type="common">Chlamydomonas smithii</name>
    <dbReference type="NCBI Taxonomy" id="3055"/>
    <lineage>
        <taxon>Eukaryota</taxon>
        <taxon>Viridiplantae</taxon>
        <taxon>Chlorophyta</taxon>
        <taxon>core chlorophytes</taxon>
        <taxon>Chlorophyceae</taxon>
        <taxon>CS clade</taxon>
        <taxon>Chlamydomonadales</taxon>
        <taxon>Chlamydomonadaceae</taxon>
        <taxon>Chlamydomonas</taxon>
    </lineage>
</organism>
<evidence type="ECO:0000313" key="17">
    <source>
        <dbReference type="Proteomes" id="UP000006906"/>
    </source>
</evidence>
<accession>A0A2K3D337</accession>
<feature type="region of interest" description="Disordered" evidence="13">
    <location>
        <begin position="776"/>
        <end position="817"/>
    </location>
</feature>
<feature type="domain" description="Leucine-rich repeat-containing N-terminal plant-type" evidence="15">
    <location>
        <begin position="46"/>
        <end position="58"/>
    </location>
</feature>
<reference evidence="16 17" key="1">
    <citation type="journal article" date="2007" name="Science">
        <title>The Chlamydomonas genome reveals the evolution of key animal and plant functions.</title>
        <authorList>
            <person name="Merchant S.S."/>
            <person name="Prochnik S.E."/>
            <person name="Vallon O."/>
            <person name="Harris E.H."/>
            <person name="Karpowicz S.J."/>
            <person name="Witman G.B."/>
            <person name="Terry A."/>
            <person name="Salamov A."/>
            <person name="Fritz-Laylin L.K."/>
            <person name="Marechal-Drouard L."/>
            <person name="Marshall W.F."/>
            <person name="Qu L.H."/>
            <person name="Nelson D.R."/>
            <person name="Sanderfoot A.A."/>
            <person name="Spalding M.H."/>
            <person name="Kapitonov V.V."/>
            <person name="Ren Q."/>
            <person name="Ferris P."/>
            <person name="Lindquist E."/>
            <person name="Shapiro H."/>
            <person name="Lucas S.M."/>
            <person name="Grimwood J."/>
            <person name="Schmutz J."/>
            <person name="Cardol P."/>
            <person name="Cerutti H."/>
            <person name="Chanfreau G."/>
            <person name="Chen C.L."/>
            <person name="Cognat V."/>
            <person name="Croft M.T."/>
            <person name="Dent R."/>
            <person name="Dutcher S."/>
            <person name="Fernandez E."/>
            <person name="Fukuzawa H."/>
            <person name="Gonzalez-Ballester D."/>
            <person name="Gonzalez-Halphen D."/>
            <person name="Hallmann A."/>
            <person name="Hanikenne M."/>
            <person name="Hippler M."/>
            <person name="Inwood W."/>
            <person name="Jabbari K."/>
            <person name="Kalanon M."/>
            <person name="Kuras R."/>
            <person name="Lefebvre P.A."/>
            <person name="Lemaire S.D."/>
            <person name="Lobanov A.V."/>
            <person name="Lohr M."/>
            <person name="Manuell A."/>
            <person name="Meier I."/>
            <person name="Mets L."/>
            <person name="Mittag M."/>
            <person name="Mittelmeier T."/>
            <person name="Moroney J.V."/>
            <person name="Moseley J."/>
            <person name="Napoli C."/>
            <person name="Nedelcu A.M."/>
            <person name="Niyogi K."/>
            <person name="Novoselov S.V."/>
            <person name="Paulsen I.T."/>
            <person name="Pazour G."/>
            <person name="Purton S."/>
            <person name="Ral J.P."/>
            <person name="Riano-Pachon D.M."/>
            <person name="Riekhof W."/>
            <person name="Rymarquis L."/>
            <person name="Schroda M."/>
            <person name="Stern D."/>
            <person name="Umen J."/>
            <person name="Willows R."/>
            <person name="Wilson N."/>
            <person name="Zimmer S.L."/>
            <person name="Allmer J."/>
            <person name="Balk J."/>
            <person name="Bisova K."/>
            <person name="Chen C.J."/>
            <person name="Elias M."/>
            <person name="Gendler K."/>
            <person name="Hauser C."/>
            <person name="Lamb M.R."/>
            <person name="Ledford H."/>
            <person name="Long J.C."/>
            <person name="Minagawa J."/>
            <person name="Page M.D."/>
            <person name="Pan J."/>
            <person name="Pootakham W."/>
            <person name="Roje S."/>
            <person name="Rose A."/>
            <person name="Stahlberg E."/>
            <person name="Terauchi A.M."/>
            <person name="Yang P."/>
            <person name="Ball S."/>
            <person name="Bowler C."/>
            <person name="Dieckmann C.L."/>
            <person name="Gladyshev V.N."/>
            <person name="Green P."/>
            <person name="Jorgensen R."/>
            <person name="Mayfield S."/>
            <person name="Mueller-Roeber B."/>
            <person name="Rajamani S."/>
            <person name="Sayre R.T."/>
            <person name="Brokstein P."/>
            <person name="Dubchak I."/>
            <person name="Goodstein D."/>
            <person name="Hornick L."/>
            <person name="Huang Y.W."/>
            <person name="Jhaveri J."/>
            <person name="Luo Y."/>
            <person name="Martinez D."/>
            <person name="Ngau W.C."/>
            <person name="Otillar B."/>
            <person name="Poliakov A."/>
            <person name="Porter A."/>
            <person name="Szajkowski L."/>
            <person name="Werner G."/>
            <person name="Zhou K."/>
            <person name="Grigoriev I.V."/>
            <person name="Rokhsar D.S."/>
            <person name="Grossman A.R."/>
        </authorList>
    </citation>
    <scope>NUCLEOTIDE SEQUENCE [LARGE SCALE GENOMIC DNA]</scope>
    <source>
        <strain evidence="17">CC-503</strain>
    </source>
</reference>
<feature type="signal peptide" evidence="14">
    <location>
        <begin position="1"/>
        <end position="17"/>
    </location>
</feature>
<evidence type="ECO:0000256" key="7">
    <source>
        <dbReference type="ARBA" id="ARBA00022737"/>
    </source>
</evidence>
<evidence type="ECO:0000256" key="14">
    <source>
        <dbReference type="SAM" id="SignalP"/>
    </source>
</evidence>
<keyword evidence="9" id="KW-0472">Membrane</keyword>
<protein>
    <recommendedName>
        <fullName evidence="15">Leucine-rich repeat-containing N-terminal plant-type domain-containing protein</fullName>
    </recommendedName>
</protein>
<keyword evidence="5" id="KW-0812">Transmembrane</keyword>